<keyword evidence="4 5" id="KW-0143">Chaperone</keyword>
<evidence type="ECO:0000256" key="1">
    <source>
        <dbReference type="ARBA" id="ARBA00004496"/>
    </source>
</evidence>
<dbReference type="InterPro" id="IPR007864">
    <property type="entry name" value="UreE_C_dom"/>
</dbReference>
<evidence type="ECO:0000313" key="9">
    <source>
        <dbReference type="Proteomes" id="UP000094067"/>
    </source>
</evidence>
<dbReference type="HAMAP" id="MF_00822">
    <property type="entry name" value="UreE"/>
    <property type="match status" value="1"/>
</dbReference>
<dbReference type="EMBL" id="MCGH01000002">
    <property type="protein sequence ID" value="ODM05958.1"/>
    <property type="molecule type" value="Genomic_DNA"/>
</dbReference>
<dbReference type="Proteomes" id="UP000094067">
    <property type="component" value="Unassembled WGS sequence"/>
</dbReference>
<keyword evidence="3 5" id="KW-0533">Nickel</keyword>
<dbReference type="AlphaFoldDB" id="A0A1E3AB50"/>
<evidence type="ECO:0000256" key="3">
    <source>
        <dbReference type="ARBA" id="ARBA00022596"/>
    </source>
</evidence>
<feature type="domain" description="UreE urease accessory N-terminal" evidence="6">
    <location>
        <begin position="7"/>
        <end position="73"/>
    </location>
</feature>
<dbReference type="GO" id="GO:0065003">
    <property type="term" value="P:protein-containing complex assembly"/>
    <property type="evidence" value="ECO:0007669"/>
    <property type="project" value="InterPro"/>
</dbReference>
<comment type="similarity">
    <text evidence="5">Belongs to the UreE family.</text>
</comment>
<evidence type="ECO:0000313" key="7">
    <source>
        <dbReference type="EMBL" id="ODM05958.1"/>
    </source>
</evidence>
<evidence type="ECO:0000256" key="4">
    <source>
        <dbReference type="ARBA" id="ARBA00023186"/>
    </source>
</evidence>
<evidence type="ECO:0000256" key="5">
    <source>
        <dbReference type="HAMAP-Rule" id="MF_00822"/>
    </source>
</evidence>
<keyword evidence="2 5" id="KW-0963">Cytoplasm</keyword>
<comment type="caution">
    <text evidence="7">The sequence shown here is derived from an EMBL/GenBank/DDBJ whole genome shotgun (WGS) entry which is preliminary data.</text>
</comment>
<gene>
    <name evidence="5 7" type="primary">ureE</name>
    <name evidence="8" type="ORF">BEH84_00720</name>
    <name evidence="7" type="ORF">BEI61_01847</name>
</gene>
<name>A0A1E3AB50_9FIRM</name>
<evidence type="ECO:0000256" key="2">
    <source>
        <dbReference type="ARBA" id="ARBA00022490"/>
    </source>
</evidence>
<dbReference type="CDD" id="cd00571">
    <property type="entry name" value="UreE"/>
    <property type="match status" value="1"/>
</dbReference>
<dbReference type="Gene3D" id="3.30.70.790">
    <property type="entry name" value="UreE, C-terminal domain"/>
    <property type="match status" value="1"/>
</dbReference>
<dbReference type="Proteomes" id="UP000095003">
    <property type="component" value="Unassembled WGS sequence"/>
</dbReference>
<reference evidence="9 10" key="1">
    <citation type="submission" date="2016-07" db="EMBL/GenBank/DDBJ databases">
        <title>Characterization of isolates of Eisenbergiella tayi derived from blood cultures, using whole genome sequencing.</title>
        <authorList>
            <person name="Burdz T."/>
            <person name="Wiebe D."/>
            <person name="Huynh C."/>
            <person name="Bernard K."/>
        </authorList>
    </citation>
    <scope>NUCLEOTIDE SEQUENCE [LARGE SCALE GENOMIC DNA]</scope>
    <source>
        <strain evidence="7 9">NML 110608</strain>
        <strain evidence="8 10">NML 120489</strain>
    </source>
</reference>
<dbReference type="GO" id="GO:0019627">
    <property type="term" value="P:urea metabolic process"/>
    <property type="evidence" value="ECO:0007669"/>
    <property type="project" value="InterPro"/>
</dbReference>
<dbReference type="SUPFAM" id="SSF69287">
    <property type="entry name" value="Urease metallochaperone UreE, N-terminal domain"/>
    <property type="match status" value="1"/>
</dbReference>
<dbReference type="Pfam" id="PF05194">
    <property type="entry name" value="UreE_C"/>
    <property type="match status" value="1"/>
</dbReference>
<evidence type="ECO:0000313" key="8">
    <source>
        <dbReference type="EMBL" id="ODM13005.1"/>
    </source>
</evidence>
<dbReference type="GeneID" id="93299235"/>
<proteinExistence type="inferred from homology"/>
<dbReference type="EMBL" id="MCGI01000001">
    <property type="protein sequence ID" value="ODM13005.1"/>
    <property type="molecule type" value="Genomic_DNA"/>
</dbReference>
<protein>
    <recommendedName>
        <fullName evidence="5">Urease accessory protein UreE</fullName>
    </recommendedName>
</protein>
<comment type="function">
    <text evidence="5">Involved in urease metallocenter assembly. Binds nickel. Probably functions as a nickel donor during metallocenter assembly.</text>
</comment>
<dbReference type="Gene3D" id="2.60.260.20">
    <property type="entry name" value="Urease metallochaperone UreE, N-terminal domain"/>
    <property type="match status" value="1"/>
</dbReference>
<dbReference type="GO" id="GO:0005737">
    <property type="term" value="C:cytoplasm"/>
    <property type="evidence" value="ECO:0007669"/>
    <property type="project" value="UniProtKB-SubCell"/>
</dbReference>
<dbReference type="InterPro" id="IPR036118">
    <property type="entry name" value="UreE_N_sf"/>
</dbReference>
<dbReference type="GO" id="GO:0016151">
    <property type="term" value="F:nickel cation binding"/>
    <property type="evidence" value="ECO:0007669"/>
    <property type="project" value="UniProtKB-UniRule"/>
</dbReference>
<dbReference type="OrthoDB" id="9810882at2"/>
<comment type="subcellular location">
    <subcellularLocation>
        <location evidence="1 5">Cytoplasm</location>
    </subcellularLocation>
</comment>
<sequence>MILCEKILGSMADPAFADCQADYVEIEWHEAYKRLHQKTTGSGLEIGIRLDTDILTRGLREGDILWQDDNWVIAVTIPPCEAIVIDVDAAHPDMVAKVCYELGNKHAALLWGETEMQFVTPYNEPTLQLLNKLHGVTACKKLVKFNFDKSISSTVSSHTH</sequence>
<dbReference type="PIRSF" id="PIRSF036402">
    <property type="entry name" value="Ureas_acces_UreE"/>
    <property type="match status" value="1"/>
</dbReference>
<dbReference type="GO" id="GO:0006457">
    <property type="term" value="P:protein folding"/>
    <property type="evidence" value="ECO:0007669"/>
    <property type="project" value="InterPro"/>
</dbReference>
<dbReference type="RefSeq" id="WP_009254503.1">
    <property type="nucleotide sequence ID" value="NZ_CABMHK010000174.1"/>
</dbReference>
<evidence type="ECO:0000313" key="10">
    <source>
        <dbReference type="Proteomes" id="UP000095003"/>
    </source>
</evidence>
<organism evidence="7 9">
    <name type="scientific">Eisenbergiella tayi</name>
    <dbReference type="NCBI Taxonomy" id="1432052"/>
    <lineage>
        <taxon>Bacteria</taxon>
        <taxon>Bacillati</taxon>
        <taxon>Bacillota</taxon>
        <taxon>Clostridia</taxon>
        <taxon>Lachnospirales</taxon>
        <taxon>Lachnospiraceae</taxon>
        <taxon>Eisenbergiella</taxon>
    </lineage>
</organism>
<evidence type="ECO:0000259" key="6">
    <source>
        <dbReference type="SMART" id="SM00988"/>
    </source>
</evidence>
<dbReference type="InterPro" id="IPR004029">
    <property type="entry name" value="UreE_N"/>
</dbReference>
<dbReference type="Pfam" id="PF02814">
    <property type="entry name" value="UreE_N"/>
    <property type="match status" value="1"/>
</dbReference>
<dbReference type="InterPro" id="IPR012406">
    <property type="entry name" value="UreE"/>
</dbReference>
<dbReference type="SMART" id="SM00988">
    <property type="entry name" value="UreE_N"/>
    <property type="match status" value="1"/>
</dbReference>
<dbReference type="SUPFAM" id="SSF69737">
    <property type="entry name" value="Urease metallochaperone UreE, C-terminal domain"/>
    <property type="match status" value="1"/>
</dbReference>
<dbReference type="GO" id="GO:0051082">
    <property type="term" value="F:unfolded protein binding"/>
    <property type="evidence" value="ECO:0007669"/>
    <property type="project" value="UniProtKB-UniRule"/>
</dbReference>
<accession>A0A1E3AB50</accession>